<evidence type="ECO:0000313" key="4">
    <source>
        <dbReference type="Proteomes" id="UP001362999"/>
    </source>
</evidence>
<dbReference type="AlphaFoldDB" id="A0AAW0BPP7"/>
<dbReference type="EMBL" id="JAWWNJ010000028">
    <property type="protein sequence ID" value="KAK7028271.1"/>
    <property type="molecule type" value="Genomic_DNA"/>
</dbReference>
<keyword evidence="2" id="KW-0472">Membrane</keyword>
<evidence type="ECO:0000256" key="2">
    <source>
        <dbReference type="SAM" id="Phobius"/>
    </source>
</evidence>
<feature type="transmembrane region" description="Helical" evidence="2">
    <location>
        <begin position="96"/>
        <end position="115"/>
    </location>
</feature>
<feature type="transmembrane region" description="Helical" evidence="2">
    <location>
        <begin position="12"/>
        <end position="35"/>
    </location>
</feature>
<feature type="transmembrane region" description="Helical" evidence="2">
    <location>
        <begin position="211"/>
        <end position="231"/>
    </location>
</feature>
<protein>
    <submittedName>
        <fullName evidence="3">Uncharacterized protein</fullName>
    </submittedName>
</protein>
<accession>A0AAW0BPP7</accession>
<feature type="region of interest" description="Disordered" evidence="1">
    <location>
        <begin position="290"/>
        <end position="329"/>
    </location>
</feature>
<evidence type="ECO:0000256" key="1">
    <source>
        <dbReference type="SAM" id="MobiDB-lite"/>
    </source>
</evidence>
<organism evidence="3 4">
    <name type="scientific">Favolaschia claudopus</name>
    <dbReference type="NCBI Taxonomy" id="2862362"/>
    <lineage>
        <taxon>Eukaryota</taxon>
        <taxon>Fungi</taxon>
        <taxon>Dikarya</taxon>
        <taxon>Basidiomycota</taxon>
        <taxon>Agaricomycotina</taxon>
        <taxon>Agaricomycetes</taxon>
        <taxon>Agaricomycetidae</taxon>
        <taxon>Agaricales</taxon>
        <taxon>Marasmiineae</taxon>
        <taxon>Mycenaceae</taxon>
        <taxon>Favolaschia</taxon>
    </lineage>
</organism>
<proteinExistence type="predicted"/>
<name>A0AAW0BPP7_9AGAR</name>
<feature type="transmembrane region" description="Helical" evidence="2">
    <location>
        <begin position="237"/>
        <end position="262"/>
    </location>
</feature>
<keyword evidence="2" id="KW-0812">Transmembrane</keyword>
<reference evidence="3 4" key="1">
    <citation type="journal article" date="2024" name="J Genomics">
        <title>Draft genome sequencing and assembly of Favolaschia claudopus CIRM-BRFM 2984 isolated from oak limbs.</title>
        <authorList>
            <person name="Navarro D."/>
            <person name="Drula E."/>
            <person name="Chaduli D."/>
            <person name="Cazenave R."/>
            <person name="Ahrendt S."/>
            <person name="Wang J."/>
            <person name="Lipzen A."/>
            <person name="Daum C."/>
            <person name="Barry K."/>
            <person name="Grigoriev I.V."/>
            <person name="Favel A."/>
            <person name="Rosso M.N."/>
            <person name="Martin F."/>
        </authorList>
    </citation>
    <scope>NUCLEOTIDE SEQUENCE [LARGE SCALE GENOMIC DNA]</scope>
    <source>
        <strain evidence="3 4">CIRM-BRFM 2984</strain>
    </source>
</reference>
<sequence length="329" mass="35819">MPFPPDEAKLVSIFIQTLLYGAYVVVFGLTIWILVTRRAQNESANNMLGISVTMFVLATMHIGVNYTRIINAFVIFKDEPGGPAAYFNQLSNFTQIFGSTIYVAQTLVGDAVVLYRCYIVYGRSFPVIAFPSLLLLGSTAAGIGILYSFAKVVPQAEIFVVELQHWILSFFSLTLATNLICTILVASRIFYVNQLSKSFNVMSTSLRPVALLVIESGMVYSGTLMALLILYRAESWFQYVLLDAISPIVGLVFSMIIVRIGLGITTASGQTRHVSSSTIRFGSTNEANNKPIRLGLRGRRDNLSTGSTGMGSSGLPSGGDDSVKADEEV</sequence>
<feature type="transmembrane region" description="Helical" evidence="2">
    <location>
        <begin position="127"/>
        <end position="150"/>
    </location>
</feature>
<keyword evidence="4" id="KW-1185">Reference proteome</keyword>
<feature type="transmembrane region" description="Helical" evidence="2">
    <location>
        <begin position="47"/>
        <end position="76"/>
    </location>
</feature>
<comment type="caution">
    <text evidence="3">The sequence shown here is derived from an EMBL/GenBank/DDBJ whole genome shotgun (WGS) entry which is preliminary data.</text>
</comment>
<gene>
    <name evidence="3" type="ORF">R3P38DRAFT_2935081</name>
</gene>
<dbReference type="Proteomes" id="UP001362999">
    <property type="component" value="Unassembled WGS sequence"/>
</dbReference>
<evidence type="ECO:0000313" key="3">
    <source>
        <dbReference type="EMBL" id="KAK7028271.1"/>
    </source>
</evidence>
<keyword evidence="2" id="KW-1133">Transmembrane helix</keyword>
<feature type="transmembrane region" description="Helical" evidence="2">
    <location>
        <begin position="170"/>
        <end position="191"/>
    </location>
</feature>